<feature type="transmembrane region" description="Helical" evidence="1">
    <location>
        <begin position="44"/>
        <end position="66"/>
    </location>
</feature>
<feature type="transmembrane region" description="Helical" evidence="1">
    <location>
        <begin position="169"/>
        <end position="187"/>
    </location>
</feature>
<evidence type="ECO:0000313" key="3">
    <source>
        <dbReference type="EMBL" id="RMB04675.1"/>
    </source>
</evidence>
<dbReference type="PANTHER" id="PTHR30590">
    <property type="entry name" value="INNER MEMBRANE PROTEIN"/>
    <property type="match status" value="1"/>
</dbReference>
<dbReference type="Proteomes" id="UP000271227">
    <property type="component" value="Unassembled WGS sequence"/>
</dbReference>
<feature type="transmembrane region" description="Helical" evidence="1">
    <location>
        <begin position="253"/>
        <end position="286"/>
    </location>
</feature>
<evidence type="ECO:0000256" key="1">
    <source>
        <dbReference type="SAM" id="Phobius"/>
    </source>
</evidence>
<dbReference type="Pfam" id="PF04235">
    <property type="entry name" value="DUF418"/>
    <property type="match status" value="1"/>
</dbReference>
<feature type="transmembrane region" description="Helical" evidence="1">
    <location>
        <begin position="298"/>
        <end position="317"/>
    </location>
</feature>
<dbReference type="InterPro" id="IPR007349">
    <property type="entry name" value="DUF418"/>
</dbReference>
<reference evidence="3 4" key="1">
    <citation type="submission" date="2018-10" db="EMBL/GenBank/DDBJ databases">
        <title>Genomic Encyclopedia of Archaeal and Bacterial Type Strains, Phase II (KMG-II): from individual species to whole genera.</title>
        <authorList>
            <person name="Goeker M."/>
        </authorList>
    </citation>
    <scope>NUCLEOTIDE SEQUENCE [LARGE SCALE GENOMIC DNA]</scope>
    <source>
        <strain evidence="3 4">DSM 25217</strain>
    </source>
</reference>
<dbReference type="InParanoid" id="A0A3M0C6Z1"/>
<keyword evidence="1" id="KW-1133">Transmembrane helix</keyword>
<keyword evidence="1" id="KW-0812">Transmembrane</keyword>
<feature type="domain" description="DUF418" evidence="2">
    <location>
        <begin position="285"/>
        <end position="443"/>
    </location>
</feature>
<dbReference type="RefSeq" id="WP_170163861.1">
    <property type="nucleotide sequence ID" value="NZ_REFR01000013.1"/>
</dbReference>
<dbReference type="AlphaFoldDB" id="A0A3M0C6Z1"/>
<feature type="transmembrane region" description="Helical" evidence="1">
    <location>
        <begin position="78"/>
        <end position="108"/>
    </location>
</feature>
<evidence type="ECO:0000313" key="4">
    <source>
        <dbReference type="Proteomes" id="UP000271227"/>
    </source>
</evidence>
<feature type="transmembrane region" description="Helical" evidence="1">
    <location>
        <begin position="337"/>
        <end position="358"/>
    </location>
</feature>
<feature type="transmembrane region" description="Helical" evidence="1">
    <location>
        <begin position="143"/>
        <end position="162"/>
    </location>
</feature>
<proteinExistence type="predicted"/>
<dbReference type="InterPro" id="IPR052529">
    <property type="entry name" value="Bact_Transport_Assoc"/>
</dbReference>
<keyword evidence="1" id="KW-0472">Membrane</keyword>
<dbReference type="FunCoup" id="A0A3M0C6Z1">
    <property type="interactions" value="23"/>
</dbReference>
<sequence length="454" mass="49594">MSDTASADGTQAAPLGETAVADTGGTAPTTGAERIASLDIVRGVAVLGILILNSVVMGLSYSFAINPGFFGPPESGDYWAWFISSLLFEGTFRAIFGMLFGAGVYLFMSRVEARFGPGRARGLHLRRSGWLIVLGLVDTYILLWYGDILFLYGVMGLVLWLFRRLSVRALVIWAVVFAAISALLSLGNGYQTEVGLGELAAYEARVESGETPSAEDTLAYEGLREAMAFAMPSPEGIASQAESVRGSYSGAAAAYWAIAVMMQTVYLGFFGFWDSAITMLLGMALFKTGFLKGAASTRGYMTALLVGYGVAVPLRLWHLGDYAASDFDMVVFTWNSVWYDVERIAMAFGHLGLLFLLIRSGRLPLTRALAATGRMALTNYLMQSVIGLAVFVGLGGYLAVSRVDILAGMVAVWAFQLWFSLFWLARYRFGPAEWLWRSLTYWRVQPLRRQTLQT</sequence>
<feature type="transmembrane region" description="Helical" evidence="1">
    <location>
        <begin position="405"/>
        <end position="425"/>
    </location>
</feature>
<feature type="transmembrane region" description="Helical" evidence="1">
    <location>
        <begin position="379"/>
        <end position="399"/>
    </location>
</feature>
<evidence type="ECO:0000259" key="2">
    <source>
        <dbReference type="Pfam" id="PF04235"/>
    </source>
</evidence>
<protein>
    <recommendedName>
        <fullName evidence="2">DUF418 domain-containing protein</fullName>
    </recommendedName>
</protein>
<organism evidence="3 4">
    <name type="scientific">Eilatimonas milleporae</name>
    <dbReference type="NCBI Taxonomy" id="911205"/>
    <lineage>
        <taxon>Bacteria</taxon>
        <taxon>Pseudomonadati</taxon>
        <taxon>Pseudomonadota</taxon>
        <taxon>Alphaproteobacteria</taxon>
        <taxon>Kordiimonadales</taxon>
        <taxon>Kordiimonadaceae</taxon>
        <taxon>Eilatimonas</taxon>
    </lineage>
</organism>
<name>A0A3M0C6Z1_9PROT</name>
<dbReference type="PANTHER" id="PTHR30590:SF2">
    <property type="entry name" value="INNER MEMBRANE PROTEIN"/>
    <property type="match status" value="1"/>
</dbReference>
<dbReference type="EMBL" id="REFR01000013">
    <property type="protein sequence ID" value="RMB04675.1"/>
    <property type="molecule type" value="Genomic_DNA"/>
</dbReference>
<gene>
    <name evidence="3" type="ORF">BXY39_2946</name>
</gene>
<comment type="caution">
    <text evidence="3">The sequence shown here is derived from an EMBL/GenBank/DDBJ whole genome shotgun (WGS) entry which is preliminary data.</text>
</comment>
<accession>A0A3M0C6Z1</accession>
<keyword evidence="4" id="KW-1185">Reference proteome</keyword>